<dbReference type="SUPFAM" id="SSF52980">
    <property type="entry name" value="Restriction endonuclease-like"/>
    <property type="match status" value="1"/>
</dbReference>
<protein>
    <recommendedName>
        <fullName evidence="1">DUF559 domain-containing protein</fullName>
    </recommendedName>
</protein>
<dbReference type="Gene3D" id="3.40.960.10">
    <property type="entry name" value="VSR Endonuclease"/>
    <property type="match status" value="1"/>
</dbReference>
<feature type="domain" description="DUF559" evidence="1">
    <location>
        <begin position="232"/>
        <end position="297"/>
    </location>
</feature>
<organism evidence="2 3">
    <name type="scientific">Ornithinimicrobium pekingense</name>
    <dbReference type="NCBI Taxonomy" id="384677"/>
    <lineage>
        <taxon>Bacteria</taxon>
        <taxon>Bacillati</taxon>
        <taxon>Actinomycetota</taxon>
        <taxon>Actinomycetes</taxon>
        <taxon>Micrococcales</taxon>
        <taxon>Ornithinimicrobiaceae</taxon>
        <taxon>Ornithinimicrobium</taxon>
    </lineage>
</organism>
<name>A0ABQ2F9Q1_9MICO</name>
<sequence>MDKLEGGVARTGTLDRMTPFRPDRPFLHHEGVQAGISRRRLASDEFRRVLPGIYVAAVVPLDAATIGRATLLAAGPRAFLSHFQAARLHDGVVPETDVLHASVRGHAHRSRRPELQVHRSWRTPSAFRGLPVTSAEDTFVDLAAHLPLVDLVVLGDSLVRKNRTTPELLVHASGAAPAQLRRRAVRAARLVRQDVDSPMETRSRLLVVLAGLPEPEVDVCFLSRHGDLRRRLDMAYRRHRLALEYDGRQHAESQAQWESDVARREEFDGAGWRIITLLAKDIYRTPGRTLDRIVAAMQRAGCIRRRSTRAGGVTSPVTTRSGEWPAHAIQAEVTHGALT</sequence>
<evidence type="ECO:0000313" key="2">
    <source>
        <dbReference type="EMBL" id="GGK75419.1"/>
    </source>
</evidence>
<dbReference type="InterPro" id="IPR011335">
    <property type="entry name" value="Restrct_endonuc-II-like"/>
</dbReference>
<accession>A0ABQ2F9Q1</accession>
<dbReference type="EMBL" id="BMLB01000005">
    <property type="protein sequence ID" value="GGK75419.1"/>
    <property type="molecule type" value="Genomic_DNA"/>
</dbReference>
<evidence type="ECO:0000259" key="1">
    <source>
        <dbReference type="Pfam" id="PF04480"/>
    </source>
</evidence>
<gene>
    <name evidence="2" type="ORF">GCM10011509_25140</name>
</gene>
<dbReference type="Proteomes" id="UP000662111">
    <property type="component" value="Unassembled WGS sequence"/>
</dbReference>
<comment type="caution">
    <text evidence="2">The sequence shown here is derived from an EMBL/GenBank/DDBJ whole genome shotgun (WGS) entry which is preliminary data.</text>
</comment>
<dbReference type="InterPro" id="IPR007569">
    <property type="entry name" value="DUF559"/>
</dbReference>
<reference evidence="3" key="1">
    <citation type="journal article" date="2019" name="Int. J. Syst. Evol. Microbiol.">
        <title>The Global Catalogue of Microorganisms (GCM) 10K type strain sequencing project: providing services to taxonomists for standard genome sequencing and annotation.</title>
        <authorList>
            <consortium name="The Broad Institute Genomics Platform"/>
            <consortium name="The Broad Institute Genome Sequencing Center for Infectious Disease"/>
            <person name="Wu L."/>
            <person name="Ma J."/>
        </authorList>
    </citation>
    <scope>NUCLEOTIDE SEQUENCE [LARGE SCALE GENOMIC DNA]</scope>
    <source>
        <strain evidence="3">CGMCC 1.5362</strain>
    </source>
</reference>
<proteinExistence type="predicted"/>
<dbReference type="Pfam" id="PF04480">
    <property type="entry name" value="DUF559"/>
    <property type="match status" value="1"/>
</dbReference>
<keyword evidence="3" id="KW-1185">Reference proteome</keyword>
<evidence type="ECO:0000313" key="3">
    <source>
        <dbReference type="Proteomes" id="UP000662111"/>
    </source>
</evidence>